<comment type="subcellular location">
    <subcellularLocation>
        <location evidence="1">Cell membrane</location>
        <topology evidence="1">Multi-pass membrane protein</topology>
    </subcellularLocation>
</comment>
<feature type="domain" description="Prepilin peptidase A24 N-terminal" evidence="9">
    <location>
        <begin position="12"/>
        <end position="93"/>
    </location>
</feature>
<evidence type="ECO:0000259" key="9">
    <source>
        <dbReference type="Pfam" id="PF06750"/>
    </source>
</evidence>
<feature type="transmembrane region" description="Helical" evidence="7">
    <location>
        <begin position="127"/>
        <end position="144"/>
    </location>
</feature>
<name>A0A0L0QQF9_VIRPA</name>
<gene>
    <name evidence="10" type="ORF">AFK71_20930</name>
</gene>
<keyword evidence="5 7" id="KW-1133">Transmembrane helix</keyword>
<comment type="caution">
    <text evidence="10">The sequence shown here is derived from an EMBL/GenBank/DDBJ whole genome shotgun (WGS) entry which is preliminary data.</text>
</comment>
<dbReference type="PANTHER" id="PTHR30487:SF0">
    <property type="entry name" value="PREPILIN LEADER PEPTIDASE_N-METHYLTRANSFERASE-RELATED"/>
    <property type="match status" value="1"/>
</dbReference>
<sequence>MEIVAFLFVALCGFVFGSFFVVVGIRLPKRESFVTERSRCPKCCKRLNWFELIPVLSFLCLKRKCGQCNHKISSIYPLMELLTAILFAMSYLIFGWKLELMVALLFSSLLIICLVTDLFYMMIPNRLLLFFLPLFIILRTVEPLEPWWDPFQGALVGLLLPLLVIILSRGGMGMGDMKLFGLLGLVLGTTKLLLCFVLACIIGAVIGVLLIAYQRVSLGKPIPFAPYIVIGAWIAYFNGDNLIDLYITRFITFY</sequence>
<dbReference type="PATRIC" id="fig|1473.5.peg.2964"/>
<evidence type="ECO:0000256" key="7">
    <source>
        <dbReference type="SAM" id="Phobius"/>
    </source>
</evidence>
<dbReference type="GeneID" id="66869975"/>
<dbReference type="InterPro" id="IPR010627">
    <property type="entry name" value="Prepilin_pept_A24_N"/>
</dbReference>
<keyword evidence="6 7" id="KW-0472">Membrane</keyword>
<evidence type="ECO:0000313" key="11">
    <source>
        <dbReference type="Proteomes" id="UP000036780"/>
    </source>
</evidence>
<dbReference type="Gene3D" id="1.20.120.1220">
    <property type="match status" value="1"/>
</dbReference>
<dbReference type="Pfam" id="PF01478">
    <property type="entry name" value="Peptidase_A24"/>
    <property type="match status" value="1"/>
</dbReference>
<comment type="similarity">
    <text evidence="2">Belongs to the peptidase A24 family.</text>
</comment>
<evidence type="ECO:0000313" key="10">
    <source>
        <dbReference type="EMBL" id="KNE20786.1"/>
    </source>
</evidence>
<feature type="transmembrane region" description="Helical" evidence="7">
    <location>
        <begin position="150"/>
        <end position="167"/>
    </location>
</feature>
<protein>
    <submittedName>
        <fullName evidence="10">Prepilin peptidase</fullName>
    </submittedName>
</protein>
<accession>A0A0L0QQF9</accession>
<evidence type="ECO:0000259" key="8">
    <source>
        <dbReference type="Pfam" id="PF01478"/>
    </source>
</evidence>
<dbReference type="Pfam" id="PF06750">
    <property type="entry name" value="A24_N_bact"/>
    <property type="match status" value="1"/>
</dbReference>
<keyword evidence="11" id="KW-1185">Reference proteome</keyword>
<proteinExistence type="inferred from homology"/>
<feature type="transmembrane region" description="Helical" evidence="7">
    <location>
        <begin position="179"/>
        <end position="212"/>
    </location>
</feature>
<dbReference type="GO" id="GO:0006465">
    <property type="term" value="P:signal peptide processing"/>
    <property type="evidence" value="ECO:0007669"/>
    <property type="project" value="TreeGrafter"/>
</dbReference>
<evidence type="ECO:0000256" key="5">
    <source>
        <dbReference type="ARBA" id="ARBA00022989"/>
    </source>
</evidence>
<dbReference type="EMBL" id="LGTO01000007">
    <property type="protein sequence ID" value="KNE20786.1"/>
    <property type="molecule type" value="Genomic_DNA"/>
</dbReference>
<dbReference type="AlphaFoldDB" id="A0A0L0QQF9"/>
<evidence type="ECO:0000256" key="4">
    <source>
        <dbReference type="ARBA" id="ARBA00022692"/>
    </source>
</evidence>
<dbReference type="GO" id="GO:0005886">
    <property type="term" value="C:plasma membrane"/>
    <property type="evidence" value="ECO:0007669"/>
    <property type="project" value="UniProtKB-SubCell"/>
</dbReference>
<feature type="transmembrane region" description="Helical" evidence="7">
    <location>
        <begin position="6"/>
        <end position="27"/>
    </location>
</feature>
<evidence type="ECO:0000256" key="2">
    <source>
        <dbReference type="ARBA" id="ARBA00005801"/>
    </source>
</evidence>
<reference evidence="11" key="1">
    <citation type="submission" date="2015-07" db="EMBL/GenBank/DDBJ databases">
        <title>Fjat-10053 dsm26.</title>
        <authorList>
            <person name="Liu B."/>
            <person name="Wang J."/>
            <person name="Zhu Y."/>
            <person name="Liu G."/>
            <person name="Chen Q."/>
            <person name="Chen Z."/>
            <person name="Lan J."/>
            <person name="Che J."/>
            <person name="Ge C."/>
            <person name="Shi H."/>
            <person name="Pan Z."/>
            <person name="Liu X."/>
        </authorList>
    </citation>
    <scope>NUCLEOTIDE SEQUENCE [LARGE SCALE GENOMIC DNA]</scope>
    <source>
        <strain evidence="11">DSM 26</strain>
    </source>
</reference>
<dbReference type="RefSeq" id="WP_050353371.1">
    <property type="nucleotide sequence ID" value="NZ_BOSN01000009.1"/>
</dbReference>
<feature type="transmembrane region" description="Helical" evidence="7">
    <location>
        <begin position="100"/>
        <end position="120"/>
    </location>
</feature>
<dbReference type="InterPro" id="IPR000045">
    <property type="entry name" value="Prepilin_IV_endopep_pep"/>
</dbReference>
<dbReference type="InterPro" id="IPR050882">
    <property type="entry name" value="Prepilin_peptidase/N-MTase"/>
</dbReference>
<feature type="transmembrane region" description="Helical" evidence="7">
    <location>
        <begin position="224"/>
        <end position="247"/>
    </location>
</feature>
<dbReference type="OrthoDB" id="9789291at2"/>
<evidence type="ECO:0000256" key="3">
    <source>
        <dbReference type="ARBA" id="ARBA00022475"/>
    </source>
</evidence>
<keyword evidence="4 7" id="KW-0812">Transmembrane</keyword>
<dbReference type="Proteomes" id="UP000036780">
    <property type="component" value="Unassembled WGS sequence"/>
</dbReference>
<keyword evidence="3" id="KW-1003">Cell membrane</keyword>
<feature type="transmembrane region" description="Helical" evidence="7">
    <location>
        <begin position="72"/>
        <end position="94"/>
    </location>
</feature>
<dbReference type="GO" id="GO:0004190">
    <property type="term" value="F:aspartic-type endopeptidase activity"/>
    <property type="evidence" value="ECO:0007669"/>
    <property type="project" value="InterPro"/>
</dbReference>
<feature type="domain" description="Prepilin type IV endopeptidase peptidase" evidence="8">
    <location>
        <begin position="104"/>
        <end position="208"/>
    </location>
</feature>
<organism evidence="10 11">
    <name type="scientific">Virgibacillus pantothenticus</name>
    <dbReference type="NCBI Taxonomy" id="1473"/>
    <lineage>
        <taxon>Bacteria</taxon>
        <taxon>Bacillati</taxon>
        <taxon>Bacillota</taxon>
        <taxon>Bacilli</taxon>
        <taxon>Bacillales</taxon>
        <taxon>Bacillaceae</taxon>
        <taxon>Virgibacillus</taxon>
    </lineage>
</organism>
<evidence type="ECO:0000256" key="1">
    <source>
        <dbReference type="ARBA" id="ARBA00004651"/>
    </source>
</evidence>
<evidence type="ECO:0000256" key="6">
    <source>
        <dbReference type="ARBA" id="ARBA00023136"/>
    </source>
</evidence>
<dbReference type="PANTHER" id="PTHR30487">
    <property type="entry name" value="TYPE 4 PREPILIN-LIKE PROTEINS LEADER PEPTIDE-PROCESSING ENZYME"/>
    <property type="match status" value="1"/>
</dbReference>